<comment type="caution">
    <text evidence="1">The sequence shown here is derived from an EMBL/GenBank/DDBJ whole genome shotgun (WGS) entry which is preliminary data.</text>
</comment>
<evidence type="ECO:0000313" key="1">
    <source>
        <dbReference type="EMBL" id="GCD32329.1"/>
    </source>
</evidence>
<name>A0A7U9KN56_9ACTN</name>
<protein>
    <submittedName>
        <fullName evidence="1">Uncharacterized protein</fullName>
    </submittedName>
</protein>
<reference evidence="1 2" key="1">
    <citation type="submission" date="2018-11" db="EMBL/GenBank/DDBJ databases">
        <title>Whole genome sequence of Streptomyces chrestomyceticus NBRC 13444(T).</title>
        <authorList>
            <person name="Komaki H."/>
            <person name="Tamura T."/>
        </authorList>
    </citation>
    <scope>NUCLEOTIDE SEQUENCE [LARGE SCALE GENOMIC DNA]</scope>
    <source>
        <strain evidence="1 2">NBRC 13444</strain>
    </source>
</reference>
<organism evidence="1 2">
    <name type="scientific">Streptomyces chrestomyceticus JCM 4735</name>
    <dbReference type="NCBI Taxonomy" id="1306181"/>
    <lineage>
        <taxon>Bacteria</taxon>
        <taxon>Bacillati</taxon>
        <taxon>Actinomycetota</taxon>
        <taxon>Actinomycetes</taxon>
        <taxon>Kitasatosporales</taxon>
        <taxon>Streptomycetaceae</taxon>
        <taxon>Streptomyces</taxon>
    </lineage>
</organism>
<proteinExistence type="predicted"/>
<evidence type="ECO:0000313" key="2">
    <source>
        <dbReference type="Proteomes" id="UP000287830"/>
    </source>
</evidence>
<dbReference type="Proteomes" id="UP000287830">
    <property type="component" value="Unassembled WGS sequence"/>
</dbReference>
<sequence>MILMAYCRTLHREMKAADITLQPVMRDMHSFPESVGPAFRDLERPAQKRWRRNRAMHRVIKADWREVGVDLSRVPLDEILGFRDHHGADYRAYAQGLRNFVRASEEMSDTQFAAALRDRSEQIDHAAAELRRSLKTAFGHTGAALIFSIAGATWTATQGDIAAALLAVASAAASTTRPPRPVTAYSYLYYMKKRY</sequence>
<accession>A0A7U9KN56</accession>
<dbReference type="AlphaFoldDB" id="A0A7U9KN56"/>
<dbReference type="EMBL" id="BHZC01000001">
    <property type="protein sequence ID" value="GCD32329.1"/>
    <property type="molecule type" value="Genomic_DNA"/>
</dbReference>
<gene>
    <name evidence="1" type="ORF">OEIGOIKO_00041</name>
</gene>